<comment type="caution">
    <text evidence="3">The sequence shown here is derived from an EMBL/GenBank/DDBJ whole genome shotgun (WGS) entry which is preliminary data.</text>
</comment>
<dbReference type="EMBL" id="WMEY01000005">
    <property type="protein sequence ID" value="MYL64988.1"/>
    <property type="molecule type" value="Genomic_DNA"/>
</dbReference>
<feature type="chain" id="PRO_5032324128" description="Permease" evidence="2">
    <location>
        <begin position="24"/>
        <end position="126"/>
    </location>
</feature>
<evidence type="ECO:0000256" key="2">
    <source>
        <dbReference type="SAM" id="SignalP"/>
    </source>
</evidence>
<reference evidence="3 4" key="1">
    <citation type="submission" date="2019-11" db="EMBL/GenBank/DDBJ databases">
        <title>Genome sequences of 17 halophilic strains isolated from different environments.</title>
        <authorList>
            <person name="Furrow R.E."/>
        </authorList>
    </citation>
    <scope>NUCLEOTIDE SEQUENCE [LARGE SCALE GENOMIC DNA]</scope>
    <source>
        <strain evidence="3 4">22506_14_FS</strain>
    </source>
</reference>
<accession>A0A845F2L0</accession>
<keyword evidence="1" id="KW-1133">Transmembrane helix</keyword>
<sequence>MKKANRLSVLLFSFTLMSLGVMAYSVYGNDTYPYATEVIIGCLAYFFLSILYFILMQAWNTRKLHKYERKERVGTFIKWFAGLSAIHVFVSLLTSSSINGYQLFTSFGLAAGIAFSDMMFQKKRSY</sequence>
<feature type="transmembrane region" description="Helical" evidence="1">
    <location>
        <begin position="100"/>
        <end position="120"/>
    </location>
</feature>
<feature type="transmembrane region" description="Helical" evidence="1">
    <location>
        <begin position="33"/>
        <end position="55"/>
    </location>
</feature>
<protein>
    <recommendedName>
        <fullName evidence="5">Permease</fullName>
    </recommendedName>
</protein>
<evidence type="ECO:0000313" key="4">
    <source>
        <dbReference type="Proteomes" id="UP000447833"/>
    </source>
</evidence>
<dbReference type="Proteomes" id="UP000447833">
    <property type="component" value="Unassembled WGS sequence"/>
</dbReference>
<evidence type="ECO:0000256" key="1">
    <source>
        <dbReference type="SAM" id="Phobius"/>
    </source>
</evidence>
<dbReference type="AlphaFoldDB" id="A0A845F2L0"/>
<evidence type="ECO:0000313" key="3">
    <source>
        <dbReference type="EMBL" id="MYL64988.1"/>
    </source>
</evidence>
<gene>
    <name evidence="3" type="ORF">GLW07_16640</name>
</gene>
<keyword evidence="1" id="KW-0472">Membrane</keyword>
<evidence type="ECO:0008006" key="5">
    <source>
        <dbReference type="Google" id="ProtNLM"/>
    </source>
</evidence>
<feature type="transmembrane region" description="Helical" evidence="1">
    <location>
        <begin position="76"/>
        <end position="94"/>
    </location>
</feature>
<proteinExistence type="predicted"/>
<dbReference type="RefSeq" id="WP_160920374.1">
    <property type="nucleotide sequence ID" value="NZ_WMEY01000005.1"/>
</dbReference>
<name>A0A845F2L0_9BACL</name>
<organism evidence="3 4">
    <name type="scientific">Guptibacillus hwajinpoensis</name>
    <dbReference type="NCBI Taxonomy" id="208199"/>
    <lineage>
        <taxon>Bacteria</taxon>
        <taxon>Bacillati</taxon>
        <taxon>Bacillota</taxon>
        <taxon>Bacilli</taxon>
        <taxon>Bacillales</taxon>
        <taxon>Guptibacillaceae</taxon>
        <taxon>Guptibacillus</taxon>
    </lineage>
</organism>
<keyword evidence="1" id="KW-0812">Transmembrane</keyword>
<feature type="signal peptide" evidence="2">
    <location>
        <begin position="1"/>
        <end position="23"/>
    </location>
</feature>
<keyword evidence="2" id="KW-0732">Signal</keyword>